<gene>
    <name evidence="4" type="ordered locus">Sinac_5435</name>
</gene>
<accession>L0DK00</accession>
<dbReference type="Pfam" id="PF00685">
    <property type="entry name" value="Sulfotransfer_1"/>
    <property type="match status" value="1"/>
</dbReference>
<name>L0DK00_SINAD</name>
<evidence type="ECO:0000313" key="5">
    <source>
        <dbReference type="Proteomes" id="UP000010798"/>
    </source>
</evidence>
<dbReference type="OrthoDB" id="9804504at2"/>
<comment type="similarity">
    <text evidence="1">Belongs to the sulfotransferase 1 family.</text>
</comment>
<dbReference type="Proteomes" id="UP000010798">
    <property type="component" value="Chromosome"/>
</dbReference>
<dbReference type="HOGENOM" id="CLU_068679_0_0_0"/>
<dbReference type="InterPro" id="IPR000863">
    <property type="entry name" value="Sulfotransferase_dom"/>
</dbReference>
<dbReference type="Gene3D" id="3.40.50.300">
    <property type="entry name" value="P-loop containing nucleotide triphosphate hydrolases"/>
    <property type="match status" value="1"/>
</dbReference>
<organism evidence="4 5">
    <name type="scientific">Singulisphaera acidiphila (strain ATCC BAA-1392 / DSM 18658 / VKM B-2454 / MOB10)</name>
    <dbReference type="NCBI Taxonomy" id="886293"/>
    <lineage>
        <taxon>Bacteria</taxon>
        <taxon>Pseudomonadati</taxon>
        <taxon>Planctomycetota</taxon>
        <taxon>Planctomycetia</taxon>
        <taxon>Isosphaerales</taxon>
        <taxon>Isosphaeraceae</taxon>
        <taxon>Singulisphaera</taxon>
    </lineage>
</organism>
<dbReference type="KEGG" id="saci:Sinac_5435"/>
<dbReference type="EMBL" id="CP003364">
    <property type="protein sequence ID" value="AGA29582.1"/>
    <property type="molecule type" value="Genomic_DNA"/>
</dbReference>
<proteinExistence type="inferred from homology"/>
<evidence type="ECO:0000313" key="4">
    <source>
        <dbReference type="EMBL" id="AGA29582.1"/>
    </source>
</evidence>
<dbReference type="PANTHER" id="PTHR11783">
    <property type="entry name" value="SULFOTRANSFERASE SULT"/>
    <property type="match status" value="1"/>
</dbReference>
<keyword evidence="2 4" id="KW-0808">Transferase</keyword>
<dbReference type="RefSeq" id="WP_015248685.1">
    <property type="nucleotide sequence ID" value="NC_019892.1"/>
</dbReference>
<dbReference type="GO" id="GO:0008146">
    <property type="term" value="F:sulfotransferase activity"/>
    <property type="evidence" value="ECO:0007669"/>
    <property type="project" value="InterPro"/>
</dbReference>
<dbReference type="SUPFAM" id="SSF52540">
    <property type="entry name" value="P-loop containing nucleoside triphosphate hydrolases"/>
    <property type="match status" value="1"/>
</dbReference>
<protein>
    <submittedName>
        <fullName evidence="4">Sulfotransferase family protein</fullName>
    </submittedName>
</protein>
<reference evidence="4 5" key="1">
    <citation type="submission" date="2012-02" db="EMBL/GenBank/DDBJ databases">
        <title>Complete sequence of chromosome of Singulisphaera acidiphila DSM 18658.</title>
        <authorList>
            <consortium name="US DOE Joint Genome Institute (JGI-PGF)"/>
            <person name="Lucas S."/>
            <person name="Copeland A."/>
            <person name="Lapidus A."/>
            <person name="Glavina del Rio T."/>
            <person name="Dalin E."/>
            <person name="Tice H."/>
            <person name="Bruce D."/>
            <person name="Goodwin L."/>
            <person name="Pitluck S."/>
            <person name="Peters L."/>
            <person name="Ovchinnikova G."/>
            <person name="Chertkov O."/>
            <person name="Kyrpides N."/>
            <person name="Mavromatis K."/>
            <person name="Ivanova N."/>
            <person name="Brettin T."/>
            <person name="Detter J.C."/>
            <person name="Han C."/>
            <person name="Larimer F."/>
            <person name="Land M."/>
            <person name="Hauser L."/>
            <person name="Markowitz V."/>
            <person name="Cheng J.-F."/>
            <person name="Hugenholtz P."/>
            <person name="Woyke T."/>
            <person name="Wu D."/>
            <person name="Tindall B."/>
            <person name="Pomrenke H."/>
            <person name="Brambilla E."/>
            <person name="Klenk H.-P."/>
            <person name="Eisen J.A."/>
        </authorList>
    </citation>
    <scope>NUCLEOTIDE SEQUENCE [LARGE SCALE GENOMIC DNA]</scope>
    <source>
        <strain evidence="5">ATCC BAA-1392 / DSM 18658 / VKM B-2454 / MOB10</strain>
    </source>
</reference>
<evidence type="ECO:0000256" key="2">
    <source>
        <dbReference type="ARBA" id="ARBA00022679"/>
    </source>
</evidence>
<evidence type="ECO:0000256" key="1">
    <source>
        <dbReference type="ARBA" id="ARBA00005771"/>
    </source>
</evidence>
<keyword evidence="5" id="KW-1185">Reference proteome</keyword>
<dbReference type="InterPro" id="IPR027417">
    <property type="entry name" value="P-loop_NTPase"/>
</dbReference>
<feature type="domain" description="Sulfotransferase" evidence="3">
    <location>
        <begin position="22"/>
        <end position="249"/>
    </location>
</feature>
<evidence type="ECO:0000259" key="3">
    <source>
        <dbReference type="Pfam" id="PF00685"/>
    </source>
</evidence>
<dbReference type="AlphaFoldDB" id="L0DK00"/>
<sequence length="292" mass="33350">MLSILSRIRGKWQGSRRDQVRIAVVSTPRSGNTWLRLMLNHAYQFDRHDNGELHLYNPHETPWSALPDRCVMMTHWHRVEPLVSLLKEHQFTLVTLARHPLDVLLSILQYSPCEGSLRWLEGMNGDERPIFHTSPQSEEFLRYATSPRAQALLDVSAQWWTAPGCHRIRYEELVQAPVQTLSQLARKFRVPPSVSIEDSVEANKLERLQSTERQRGQIPARHFWQGKPGLWKNLFSAEAANRIAQAHGKVFSTLGYSCNPDPAMDEATAARNWLSLGSTDVQKVSSSQRISA</sequence>